<feature type="domain" description="CNH" evidence="9">
    <location>
        <begin position="464"/>
        <end position="742"/>
    </location>
</feature>
<evidence type="ECO:0000259" key="8">
    <source>
        <dbReference type="PROSITE" id="PS50011"/>
    </source>
</evidence>
<dbReference type="GO" id="GO:0004674">
    <property type="term" value="F:protein serine/threonine kinase activity"/>
    <property type="evidence" value="ECO:0007669"/>
    <property type="project" value="UniProtKB-EC"/>
</dbReference>
<dbReference type="InterPro" id="IPR017441">
    <property type="entry name" value="Protein_kinase_ATP_BS"/>
</dbReference>
<dbReference type="GO" id="GO:0035556">
    <property type="term" value="P:intracellular signal transduction"/>
    <property type="evidence" value="ECO:0007669"/>
    <property type="project" value="TreeGrafter"/>
</dbReference>
<dbReference type="InterPro" id="IPR001180">
    <property type="entry name" value="CNH_dom"/>
</dbReference>
<evidence type="ECO:0000256" key="5">
    <source>
        <dbReference type="ARBA" id="ARBA00022840"/>
    </source>
</evidence>
<evidence type="ECO:0000256" key="6">
    <source>
        <dbReference type="PROSITE-ProRule" id="PRU10141"/>
    </source>
</evidence>
<evidence type="ECO:0000256" key="4">
    <source>
        <dbReference type="ARBA" id="ARBA00022741"/>
    </source>
</evidence>
<comment type="caution">
    <text evidence="10">The sequence shown here is derived from an EMBL/GenBank/DDBJ whole genome shotgun (WGS) entry which is preliminary data.</text>
</comment>
<feature type="region of interest" description="Disordered" evidence="7">
    <location>
        <begin position="383"/>
        <end position="414"/>
    </location>
</feature>
<feature type="region of interest" description="Disordered" evidence="7">
    <location>
        <begin position="306"/>
        <end position="348"/>
    </location>
</feature>
<accession>A0A507E2U1</accession>
<dbReference type="STRING" id="109895.A0A507E2U1"/>
<dbReference type="InterPro" id="IPR011009">
    <property type="entry name" value="Kinase-like_dom_sf"/>
</dbReference>
<evidence type="ECO:0000313" key="11">
    <source>
        <dbReference type="Proteomes" id="UP000318582"/>
    </source>
</evidence>
<organism evidence="10 11">
    <name type="scientific">Powellomyces hirtus</name>
    <dbReference type="NCBI Taxonomy" id="109895"/>
    <lineage>
        <taxon>Eukaryota</taxon>
        <taxon>Fungi</taxon>
        <taxon>Fungi incertae sedis</taxon>
        <taxon>Chytridiomycota</taxon>
        <taxon>Chytridiomycota incertae sedis</taxon>
        <taxon>Chytridiomycetes</taxon>
        <taxon>Spizellomycetales</taxon>
        <taxon>Powellomycetaceae</taxon>
        <taxon>Powellomyces</taxon>
    </lineage>
</organism>
<protein>
    <recommendedName>
        <fullName evidence="2">non-specific serine/threonine protein kinase</fullName>
        <ecNumber evidence="2">2.7.11.1</ecNumber>
    </recommendedName>
</protein>
<dbReference type="FunFam" id="1.10.510.10:FF:000837">
    <property type="entry name" value="STE family protein kinase"/>
    <property type="match status" value="1"/>
</dbReference>
<comment type="subcellular location">
    <subcellularLocation>
        <location evidence="1">Cytoplasm</location>
    </subcellularLocation>
</comment>
<dbReference type="Proteomes" id="UP000318582">
    <property type="component" value="Unassembled WGS sequence"/>
</dbReference>
<dbReference type="EC" id="2.7.11.1" evidence="2"/>
<gene>
    <name evidence="10" type="ORF">PhCBS80983_g03344</name>
</gene>
<dbReference type="GO" id="GO:0005524">
    <property type="term" value="F:ATP binding"/>
    <property type="evidence" value="ECO:0007669"/>
    <property type="project" value="UniProtKB-UniRule"/>
</dbReference>
<keyword evidence="11" id="KW-1185">Reference proteome</keyword>
<dbReference type="InterPro" id="IPR050629">
    <property type="entry name" value="STE20/SPS1-PAK"/>
</dbReference>
<dbReference type="Pfam" id="PF00780">
    <property type="entry name" value="CNH"/>
    <property type="match status" value="1"/>
</dbReference>
<reference evidence="10 11" key="1">
    <citation type="journal article" date="2019" name="Sci. Rep.">
        <title>Comparative genomics of chytrid fungi reveal insights into the obligate biotrophic and pathogenic lifestyle of Synchytrium endobioticum.</title>
        <authorList>
            <person name="van de Vossenberg B.T.L.H."/>
            <person name="Warris S."/>
            <person name="Nguyen H.D.T."/>
            <person name="van Gent-Pelzer M.P.E."/>
            <person name="Joly D.L."/>
            <person name="van de Geest H.C."/>
            <person name="Bonants P.J.M."/>
            <person name="Smith D.S."/>
            <person name="Levesque C.A."/>
            <person name="van der Lee T.A.J."/>
        </authorList>
    </citation>
    <scope>NUCLEOTIDE SEQUENCE [LARGE SCALE GENOMIC DNA]</scope>
    <source>
        <strain evidence="10 11">CBS 809.83</strain>
    </source>
</reference>
<dbReference type="SMART" id="SM00220">
    <property type="entry name" value="S_TKc"/>
    <property type="match status" value="1"/>
</dbReference>
<keyword evidence="5 6" id="KW-0067">ATP-binding</keyword>
<dbReference type="Pfam" id="PF00069">
    <property type="entry name" value="Pkinase"/>
    <property type="match status" value="1"/>
</dbReference>
<dbReference type="PANTHER" id="PTHR48012">
    <property type="entry name" value="STERILE20-LIKE KINASE, ISOFORM B-RELATED"/>
    <property type="match status" value="1"/>
</dbReference>
<proteinExistence type="predicted"/>
<feature type="compositionally biased region" description="Polar residues" evidence="7">
    <location>
        <begin position="383"/>
        <end position="392"/>
    </location>
</feature>
<keyword evidence="3" id="KW-0963">Cytoplasm</keyword>
<evidence type="ECO:0000313" key="10">
    <source>
        <dbReference type="EMBL" id="TPX58102.1"/>
    </source>
</evidence>
<feature type="binding site" evidence="6">
    <location>
        <position position="49"/>
    </location>
    <ligand>
        <name>ATP</name>
        <dbReference type="ChEBI" id="CHEBI:30616"/>
    </ligand>
</feature>
<dbReference type="InterPro" id="IPR000719">
    <property type="entry name" value="Prot_kinase_dom"/>
</dbReference>
<sequence length="769" mass="86272">MSAKRALSGIATKEDPDTLYELMEHIGTGSYGEVFKARSRTTGEMAAIKVIKLEAGEELDEVLHEVNFLRDCNHRNVVSYIGCYMKRGTVKGQKHIWIVMEFCGGGSVEAAYKGLRGPLTEQEVACIIRESLIGLSFLHSCNKMHRDIKCGNILMTETGQIKIADFGVSTQLTRTFSKRHTFIGTPYWMAPEVITAEQQGTAYDSQADIWSLGITAMEMAECSPPMFDMHPMRVLFMIPKLDPPTLKDSSKWSESFRNFLHICLEKDPDKRPTADQLLQHPFMKPAGNASLIVTELVERTREAKRQRAASNLKNPLFAQAGDEEDEEDDEDDEDEDARAKAETVKKRATTQKVEVTTAVSPVEQALQRVNLDARNDSKTNTIKSITHTSDSPVTDDGFDTTTSTEREKTVKKPSIPTHLKDESTAFAPFVERVPAADSRGGTLDGNNKSQRKPVFKASRMCRLTIKVNCAEFLGDTLLLGTDDGLFGFETKDKDSKMIPLSTRRYEQINALEDLNIIISRSGKYDMVSTHDLTSTTKFKRKQKFETETKLKKMKETKGCQFYSIAKIKTSIYLCVATPKSLLVLKWAPHPLNRFMKLKEIMVDFRVTSLDITESPTGELRLYAGTATRFKVVDLQTVTVEEIVVPGVTEDKLGQPVRGVLYENLFVLCYEHMGIMTKLHLNMKENRTLTWRSPLTFSDKLGSDYLVAGSTGVVDVINSETGKIVHVFETKRDKIRSLGLLVCKGEKLFLLAEEEKDGMKTASIILIEVN</sequence>
<feature type="domain" description="Protein kinase" evidence="8">
    <location>
        <begin position="20"/>
        <end position="283"/>
    </location>
</feature>
<name>A0A507E2U1_9FUNG</name>
<evidence type="ECO:0000256" key="1">
    <source>
        <dbReference type="ARBA" id="ARBA00004496"/>
    </source>
</evidence>
<dbReference type="EMBL" id="QEAQ01000041">
    <property type="protein sequence ID" value="TPX58102.1"/>
    <property type="molecule type" value="Genomic_DNA"/>
</dbReference>
<dbReference type="PROSITE" id="PS50011">
    <property type="entry name" value="PROTEIN_KINASE_DOM"/>
    <property type="match status" value="1"/>
</dbReference>
<feature type="compositionally biased region" description="Acidic residues" evidence="7">
    <location>
        <begin position="321"/>
        <end position="336"/>
    </location>
</feature>
<keyword evidence="4 6" id="KW-0547">Nucleotide-binding</keyword>
<dbReference type="SUPFAM" id="SSF56112">
    <property type="entry name" value="Protein kinase-like (PK-like)"/>
    <property type="match status" value="1"/>
</dbReference>
<evidence type="ECO:0000256" key="7">
    <source>
        <dbReference type="SAM" id="MobiDB-lite"/>
    </source>
</evidence>
<evidence type="ECO:0000259" key="9">
    <source>
        <dbReference type="PROSITE" id="PS50219"/>
    </source>
</evidence>
<evidence type="ECO:0000256" key="2">
    <source>
        <dbReference type="ARBA" id="ARBA00012513"/>
    </source>
</evidence>
<dbReference type="PROSITE" id="PS00107">
    <property type="entry name" value="PROTEIN_KINASE_ATP"/>
    <property type="match status" value="1"/>
</dbReference>
<dbReference type="SMART" id="SM00036">
    <property type="entry name" value="CNH"/>
    <property type="match status" value="1"/>
</dbReference>
<dbReference type="AlphaFoldDB" id="A0A507E2U1"/>
<dbReference type="Gene3D" id="1.10.510.10">
    <property type="entry name" value="Transferase(Phosphotransferase) domain 1"/>
    <property type="match status" value="1"/>
</dbReference>
<dbReference type="PANTHER" id="PTHR48012:SF18">
    <property type="entry name" value="HAPPYHOUR, ISOFORM A"/>
    <property type="match status" value="1"/>
</dbReference>
<dbReference type="PROSITE" id="PS50219">
    <property type="entry name" value="CNH"/>
    <property type="match status" value="1"/>
</dbReference>
<dbReference type="GO" id="GO:0005737">
    <property type="term" value="C:cytoplasm"/>
    <property type="evidence" value="ECO:0007669"/>
    <property type="project" value="UniProtKB-SubCell"/>
</dbReference>
<evidence type="ECO:0000256" key="3">
    <source>
        <dbReference type="ARBA" id="ARBA00022490"/>
    </source>
</evidence>